<keyword evidence="8 11" id="KW-1133">Transmembrane helix</keyword>
<evidence type="ECO:0000256" key="4">
    <source>
        <dbReference type="ARBA" id="ARBA00022692"/>
    </source>
</evidence>
<evidence type="ECO:0000259" key="14">
    <source>
        <dbReference type="Pfam" id="PF18035"/>
    </source>
</evidence>
<dbReference type="AlphaFoldDB" id="A0A914Y6T4"/>
<comment type="subcellular location">
    <subcellularLocation>
        <location evidence="1 11">Endoplasmic reticulum membrane</location>
        <topology evidence="1 11">Multi-pass membrane protein</topology>
    </subcellularLocation>
</comment>
<evidence type="ECO:0000256" key="3">
    <source>
        <dbReference type="ARBA" id="ARBA00022448"/>
    </source>
</evidence>
<sequence length="223" mass="25548">MDPFKTGKMTLQWTVVAFILYGEIIITLLLLLPWIRPGVWRRIFNSRLVQSLNHFTNVAQYSTIVVLLLLFIDAIREVRKYSDIDTSMEIRRVAETDATVHMRLFRAQRNLYISGFTLLLFLVIARIVRLILRSAHLAASAEASLRQAENASKTAKRLMEAEGPDTIVGELTGQMEDLQKKLKTAESDRDAMKEQAENLQKEYNRVSDELHAKIGEKSDKKVD</sequence>
<evidence type="ECO:0000256" key="10">
    <source>
        <dbReference type="ARBA" id="ARBA00023136"/>
    </source>
</evidence>
<evidence type="ECO:0000259" key="13">
    <source>
        <dbReference type="Pfam" id="PF05529"/>
    </source>
</evidence>
<evidence type="ECO:0000256" key="9">
    <source>
        <dbReference type="ARBA" id="ARBA00023054"/>
    </source>
</evidence>
<accession>A0A914Y6T4</accession>
<keyword evidence="4 11" id="KW-0812">Transmembrane</keyword>
<feature type="transmembrane region" description="Helical" evidence="11">
    <location>
        <begin position="111"/>
        <end position="132"/>
    </location>
</feature>
<feature type="region of interest" description="Disordered" evidence="12">
    <location>
        <begin position="183"/>
        <end position="205"/>
    </location>
</feature>
<comment type="function">
    <text evidence="11">May play a role in anterograde transport of membrane proteins from the endoplasmic reticulum to the Golgi.</text>
</comment>
<keyword evidence="9" id="KW-0175">Coiled coil</keyword>
<dbReference type="Pfam" id="PF18035">
    <property type="entry name" value="Bap31_Bap29_C"/>
    <property type="match status" value="1"/>
</dbReference>
<evidence type="ECO:0000256" key="2">
    <source>
        <dbReference type="ARBA" id="ARBA00007956"/>
    </source>
</evidence>
<evidence type="ECO:0000256" key="5">
    <source>
        <dbReference type="ARBA" id="ARBA00022824"/>
    </source>
</evidence>
<dbReference type="Gene3D" id="1.20.5.110">
    <property type="match status" value="1"/>
</dbReference>
<dbReference type="Proteomes" id="UP000887577">
    <property type="component" value="Unplaced"/>
</dbReference>
<evidence type="ECO:0000256" key="11">
    <source>
        <dbReference type="RuleBase" id="RU367026"/>
    </source>
</evidence>
<name>A0A914Y6T4_9BILA</name>
<feature type="transmembrane region" description="Helical" evidence="11">
    <location>
        <begin position="55"/>
        <end position="72"/>
    </location>
</feature>
<dbReference type="InterPro" id="IPR041672">
    <property type="entry name" value="Bap31/Bap29_C"/>
</dbReference>
<keyword evidence="15" id="KW-1185">Reference proteome</keyword>
<feature type="domain" description="Bap31/Bap29 cytoplasmic coiled-coil" evidence="14">
    <location>
        <begin position="174"/>
        <end position="221"/>
    </location>
</feature>
<keyword evidence="5 11" id="KW-0256">Endoplasmic reticulum</keyword>
<dbReference type="InterPro" id="IPR008417">
    <property type="entry name" value="BAP29/BAP31"/>
</dbReference>
<evidence type="ECO:0000256" key="6">
    <source>
        <dbReference type="ARBA" id="ARBA00022892"/>
    </source>
</evidence>
<feature type="transmembrane region" description="Helical" evidence="11">
    <location>
        <begin position="12"/>
        <end position="35"/>
    </location>
</feature>
<evidence type="ECO:0000256" key="1">
    <source>
        <dbReference type="ARBA" id="ARBA00004477"/>
    </source>
</evidence>
<evidence type="ECO:0000256" key="8">
    <source>
        <dbReference type="ARBA" id="ARBA00022989"/>
    </source>
</evidence>
<dbReference type="GO" id="GO:0005789">
    <property type="term" value="C:endoplasmic reticulum membrane"/>
    <property type="evidence" value="ECO:0007669"/>
    <property type="project" value="UniProtKB-SubCell"/>
</dbReference>
<organism evidence="15 16">
    <name type="scientific">Panagrolaimus superbus</name>
    <dbReference type="NCBI Taxonomy" id="310955"/>
    <lineage>
        <taxon>Eukaryota</taxon>
        <taxon>Metazoa</taxon>
        <taxon>Ecdysozoa</taxon>
        <taxon>Nematoda</taxon>
        <taxon>Chromadorea</taxon>
        <taxon>Rhabditida</taxon>
        <taxon>Tylenchina</taxon>
        <taxon>Panagrolaimomorpha</taxon>
        <taxon>Panagrolaimoidea</taxon>
        <taxon>Panagrolaimidae</taxon>
        <taxon>Panagrolaimus</taxon>
    </lineage>
</organism>
<evidence type="ECO:0000256" key="12">
    <source>
        <dbReference type="SAM" id="MobiDB-lite"/>
    </source>
</evidence>
<feature type="domain" description="BAP29/BAP31 transmembrane" evidence="13">
    <location>
        <begin position="9"/>
        <end position="143"/>
    </location>
</feature>
<dbReference type="WBParaSite" id="PSU_v2.g15920.t1">
    <property type="protein sequence ID" value="PSU_v2.g15920.t1"/>
    <property type="gene ID" value="PSU_v2.g15920"/>
</dbReference>
<evidence type="ECO:0000313" key="15">
    <source>
        <dbReference type="Proteomes" id="UP000887577"/>
    </source>
</evidence>
<keyword evidence="7 11" id="KW-0653">Protein transport</keyword>
<dbReference type="GO" id="GO:0070973">
    <property type="term" value="P:protein localization to endoplasmic reticulum exit site"/>
    <property type="evidence" value="ECO:0007669"/>
    <property type="project" value="UniProtKB-UniRule"/>
</dbReference>
<dbReference type="GO" id="GO:0006888">
    <property type="term" value="P:endoplasmic reticulum to Golgi vesicle-mediated transport"/>
    <property type="evidence" value="ECO:0007669"/>
    <property type="project" value="UniProtKB-UniRule"/>
</dbReference>
<evidence type="ECO:0000313" key="16">
    <source>
        <dbReference type="WBParaSite" id="PSU_v2.g15920.t1"/>
    </source>
</evidence>
<keyword evidence="6 11" id="KW-0931">ER-Golgi transport</keyword>
<evidence type="ECO:0000256" key="7">
    <source>
        <dbReference type="ARBA" id="ARBA00022927"/>
    </source>
</evidence>
<protein>
    <recommendedName>
        <fullName evidence="11">Endoplasmic reticulum transmembrane protein</fullName>
    </recommendedName>
</protein>
<reference evidence="16" key="1">
    <citation type="submission" date="2022-11" db="UniProtKB">
        <authorList>
            <consortium name="WormBaseParasite"/>
        </authorList>
    </citation>
    <scope>IDENTIFICATION</scope>
</reference>
<keyword evidence="10 11" id="KW-0472">Membrane</keyword>
<dbReference type="PANTHER" id="PTHR12701:SF20">
    <property type="entry name" value="ENDOPLASMIC RETICULUM TRANSMEMBRANE PROTEIN"/>
    <property type="match status" value="1"/>
</dbReference>
<proteinExistence type="inferred from homology"/>
<dbReference type="InterPro" id="IPR040463">
    <property type="entry name" value="BAP29/BAP31_N"/>
</dbReference>
<dbReference type="Pfam" id="PF05529">
    <property type="entry name" value="Bap31"/>
    <property type="match status" value="1"/>
</dbReference>
<dbReference type="PANTHER" id="PTHR12701">
    <property type="entry name" value="BCR-ASSOCIATED PROTEIN, BAP"/>
    <property type="match status" value="1"/>
</dbReference>
<dbReference type="GO" id="GO:0006886">
    <property type="term" value="P:intracellular protein transport"/>
    <property type="evidence" value="ECO:0007669"/>
    <property type="project" value="UniProtKB-UniRule"/>
</dbReference>
<comment type="similarity">
    <text evidence="2 11">Belongs to the BCAP29/BCAP31 family.</text>
</comment>
<keyword evidence="3 11" id="KW-0813">Transport</keyword>